<comment type="catalytic activity">
    <reaction evidence="9 12">
        <text>cytidine + H2O + H(+) = uridine + NH4(+)</text>
        <dbReference type="Rhea" id="RHEA:16069"/>
        <dbReference type="ChEBI" id="CHEBI:15377"/>
        <dbReference type="ChEBI" id="CHEBI:15378"/>
        <dbReference type="ChEBI" id="CHEBI:16704"/>
        <dbReference type="ChEBI" id="CHEBI:17562"/>
        <dbReference type="ChEBI" id="CHEBI:28938"/>
        <dbReference type="EC" id="3.5.4.5"/>
    </reaction>
</comment>
<dbReference type="InterPro" id="IPR002125">
    <property type="entry name" value="CMP_dCMP_dom"/>
</dbReference>
<evidence type="ECO:0000256" key="6">
    <source>
        <dbReference type="ARBA" id="ARBA00022801"/>
    </source>
</evidence>
<evidence type="ECO:0000256" key="1">
    <source>
        <dbReference type="ARBA" id="ARBA00001947"/>
    </source>
</evidence>
<evidence type="ECO:0000256" key="4">
    <source>
        <dbReference type="ARBA" id="ARBA00012783"/>
    </source>
</evidence>
<feature type="domain" description="CMP/dCMP-type deaminase" evidence="13">
    <location>
        <begin position="14"/>
        <end position="142"/>
    </location>
</feature>
<dbReference type="InterPro" id="IPR016192">
    <property type="entry name" value="APOBEC/CMP_deaminase_Zn-bd"/>
</dbReference>
<dbReference type="Pfam" id="PF00383">
    <property type="entry name" value="dCMP_cyt_deam_1"/>
    <property type="match status" value="1"/>
</dbReference>
<evidence type="ECO:0000256" key="9">
    <source>
        <dbReference type="ARBA" id="ARBA00049558"/>
    </source>
</evidence>
<comment type="function">
    <text evidence="2 12">This enzyme scavenges exogenous and endogenous cytidine and 2'-deoxycytidine for UMP synthesis.</text>
</comment>
<evidence type="ECO:0000256" key="7">
    <source>
        <dbReference type="ARBA" id="ARBA00022833"/>
    </source>
</evidence>
<gene>
    <name evidence="15" type="primary">LOC105264975</name>
</gene>
<evidence type="ECO:0000313" key="14">
    <source>
        <dbReference type="Proteomes" id="UP000694866"/>
    </source>
</evidence>
<dbReference type="CDD" id="cd01283">
    <property type="entry name" value="cytidine_deaminase"/>
    <property type="match status" value="1"/>
</dbReference>
<dbReference type="GO" id="GO:0042802">
    <property type="term" value="F:identical protein binding"/>
    <property type="evidence" value="ECO:0007669"/>
    <property type="project" value="UniProtKB-ARBA"/>
</dbReference>
<evidence type="ECO:0000256" key="10">
    <source>
        <dbReference type="PIRSR" id="PIRSR606262-1"/>
    </source>
</evidence>
<name>A0A9R1TWI1_9HYME</name>
<dbReference type="NCBIfam" id="TIGR01354">
    <property type="entry name" value="cyt_deam_tetra"/>
    <property type="match status" value="1"/>
</dbReference>
<dbReference type="OrthoDB" id="414540at2759"/>
<evidence type="ECO:0000256" key="2">
    <source>
        <dbReference type="ARBA" id="ARBA00003949"/>
    </source>
</evidence>
<dbReference type="PROSITE" id="PS51747">
    <property type="entry name" value="CYT_DCMP_DEAMINASES_2"/>
    <property type="match status" value="1"/>
</dbReference>
<feature type="active site" description="Proton donor" evidence="10">
    <location>
        <position position="68"/>
    </location>
</feature>
<evidence type="ECO:0000256" key="8">
    <source>
        <dbReference type="ARBA" id="ARBA00032005"/>
    </source>
</evidence>
<dbReference type="PANTHER" id="PTHR11644:SF2">
    <property type="entry name" value="CYTIDINE DEAMINASE"/>
    <property type="match status" value="1"/>
</dbReference>
<accession>A0A9R1TWI1</accession>
<evidence type="ECO:0000313" key="15">
    <source>
        <dbReference type="RefSeq" id="XP_011300521.1"/>
    </source>
</evidence>
<dbReference type="FunFam" id="3.40.140.10:FF:000008">
    <property type="entry name" value="Cytidine deaminase"/>
    <property type="match status" value="1"/>
</dbReference>
<dbReference type="RefSeq" id="XP_011300521.1">
    <property type="nucleotide sequence ID" value="XM_011302219.1"/>
</dbReference>
<evidence type="ECO:0000256" key="11">
    <source>
        <dbReference type="PIRSR" id="PIRSR606262-3"/>
    </source>
</evidence>
<feature type="binding site" evidence="11">
    <location>
        <position position="104"/>
    </location>
    <ligand>
        <name>Zn(2+)</name>
        <dbReference type="ChEBI" id="CHEBI:29105"/>
        <note>catalytic</note>
    </ligand>
</feature>
<evidence type="ECO:0000259" key="13">
    <source>
        <dbReference type="PROSITE" id="PS51747"/>
    </source>
</evidence>
<keyword evidence="5 11" id="KW-0479">Metal-binding</keyword>
<dbReference type="AlphaFoldDB" id="A0A9R1TWI1"/>
<dbReference type="InterPro" id="IPR006262">
    <property type="entry name" value="Cyt_deam_tetra"/>
</dbReference>
<dbReference type="Proteomes" id="UP000694866">
    <property type="component" value="Unplaced"/>
</dbReference>
<dbReference type="GO" id="GO:0055086">
    <property type="term" value="P:nucleobase-containing small molecule metabolic process"/>
    <property type="evidence" value="ECO:0007669"/>
    <property type="project" value="UniProtKB-ARBA"/>
</dbReference>
<dbReference type="PANTHER" id="PTHR11644">
    <property type="entry name" value="CYTIDINE DEAMINASE"/>
    <property type="match status" value="1"/>
</dbReference>
<dbReference type="GO" id="GO:0005829">
    <property type="term" value="C:cytosol"/>
    <property type="evidence" value="ECO:0007669"/>
    <property type="project" value="TreeGrafter"/>
</dbReference>
<feature type="binding site" evidence="11">
    <location>
        <position position="66"/>
    </location>
    <ligand>
        <name>Zn(2+)</name>
        <dbReference type="ChEBI" id="CHEBI:29105"/>
        <note>catalytic</note>
    </ligand>
</feature>
<dbReference type="PROSITE" id="PS00903">
    <property type="entry name" value="CYT_DCMP_DEAMINASES_1"/>
    <property type="match status" value="1"/>
</dbReference>
<reference evidence="15" key="1">
    <citation type="submission" date="2025-08" db="UniProtKB">
        <authorList>
            <consortium name="RefSeq"/>
        </authorList>
    </citation>
    <scope>IDENTIFICATION</scope>
    <source>
        <strain evidence="15">USDA-PBARC FA_bdor</strain>
        <tissue evidence="15">Whole organism</tissue>
    </source>
</reference>
<dbReference type="Gene3D" id="3.40.140.10">
    <property type="entry name" value="Cytidine Deaminase, domain 2"/>
    <property type="match status" value="1"/>
</dbReference>
<evidence type="ECO:0000256" key="12">
    <source>
        <dbReference type="RuleBase" id="RU364006"/>
    </source>
</evidence>
<evidence type="ECO:0000256" key="3">
    <source>
        <dbReference type="ARBA" id="ARBA00006576"/>
    </source>
</evidence>
<keyword evidence="14" id="KW-1185">Reference proteome</keyword>
<dbReference type="EC" id="3.5.4.5" evidence="4 12"/>
<keyword evidence="7 11" id="KW-0862">Zinc</keyword>
<dbReference type="InterPro" id="IPR050202">
    <property type="entry name" value="Cyt/Deoxycyt_deaminase"/>
</dbReference>
<dbReference type="NCBIfam" id="NF004064">
    <property type="entry name" value="PRK05578.1"/>
    <property type="match status" value="1"/>
</dbReference>
<proteinExistence type="inferred from homology"/>
<dbReference type="SUPFAM" id="SSF53927">
    <property type="entry name" value="Cytidine deaminase-like"/>
    <property type="match status" value="1"/>
</dbReference>
<dbReference type="KEGG" id="fas:105264975"/>
<dbReference type="GO" id="GO:0072527">
    <property type="term" value="P:pyrimidine-containing compound metabolic process"/>
    <property type="evidence" value="ECO:0007669"/>
    <property type="project" value="UniProtKB-ARBA"/>
</dbReference>
<dbReference type="GeneID" id="105264975"/>
<comment type="catalytic activity">
    <reaction evidence="12">
        <text>2'-deoxycytidine + H2O + H(+) = 2'-deoxyuridine + NH4(+)</text>
        <dbReference type="Rhea" id="RHEA:13433"/>
        <dbReference type="ChEBI" id="CHEBI:15377"/>
        <dbReference type="ChEBI" id="CHEBI:15378"/>
        <dbReference type="ChEBI" id="CHEBI:15698"/>
        <dbReference type="ChEBI" id="CHEBI:16450"/>
        <dbReference type="ChEBI" id="CHEBI:28938"/>
        <dbReference type="EC" id="3.5.4.5"/>
    </reaction>
</comment>
<feature type="binding site" evidence="11">
    <location>
        <position position="101"/>
    </location>
    <ligand>
        <name>Zn(2+)</name>
        <dbReference type="ChEBI" id="CHEBI:29105"/>
        <note>catalytic</note>
    </ligand>
</feature>
<dbReference type="GO" id="GO:0008270">
    <property type="term" value="F:zinc ion binding"/>
    <property type="evidence" value="ECO:0007669"/>
    <property type="project" value="UniProtKB-UniRule"/>
</dbReference>
<protein>
    <recommendedName>
        <fullName evidence="4 12">Cytidine deaminase</fullName>
        <ecNumber evidence="4 12">3.5.4.5</ecNumber>
    </recommendedName>
    <alternativeName>
        <fullName evidence="8 12">Cytidine aminohydrolase</fullName>
    </alternativeName>
</protein>
<dbReference type="GO" id="GO:0004126">
    <property type="term" value="F:cytidine deaminase activity"/>
    <property type="evidence" value="ECO:0007669"/>
    <property type="project" value="UniProtKB-UniRule"/>
</dbReference>
<organism evidence="14 15">
    <name type="scientific">Fopius arisanus</name>
    <dbReference type="NCBI Taxonomy" id="64838"/>
    <lineage>
        <taxon>Eukaryota</taxon>
        <taxon>Metazoa</taxon>
        <taxon>Ecdysozoa</taxon>
        <taxon>Arthropoda</taxon>
        <taxon>Hexapoda</taxon>
        <taxon>Insecta</taxon>
        <taxon>Pterygota</taxon>
        <taxon>Neoptera</taxon>
        <taxon>Endopterygota</taxon>
        <taxon>Hymenoptera</taxon>
        <taxon>Apocrita</taxon>
        <taxon>Ichneumonoidea</taxon>
        <taxon>Braconidae</taxon>
        <taxon>Opiinae</taxon>
        <taxon>Fopius</taxon>
    </lineage>
</organism>
<sequence length="147" mass="16030">MTAGKLIDFDDIEKDIQELIHESIRVRERAYCPYSNFQVGAALRCDDGTIVTGCNVENAAFTAGTCAERCAVSKAISEGKRKFRGLAVVANCVEGAITAPCGVCRQMLVEFGDMPVYLASPDKKKVLRTSLRELLPISFGFNGVIFE</sequence>
<comment type="similarity">
    <text evidence="3 12">Belongs to the cytidine and deoxycytidylate deaminase family.</text>
</comment>
<evidence type="ECO:0000256" key="5">
    <source>
        <dbReference type="ARBA" id="ARBA00022723"/>
    </source>
</evidence>
<keyword evidence="6 12" id="KW-0378">Hydrolase</keyword>
<comment type="cofactor">
    <cofactor evidence="1 11 12">
        <name>Zn(2+)</name>
        <dbReference type="ChEBI" id="CHEBI:29105"/>
    </cofactor>
</comment>
<dbReference type="InterPro" id="IPR016193">
    <property type="entry name" value="Cytidine_deaminase-like"/>
</dbReference>